<protein>
    <recommendedName>
        <fullName evidence="2">FHA domain-containing protein</fullName>
    </recommendedName>
</protein>
<feature type="region of interest" description="Disordered" evidence="1">
    <location>
        <begin position="487"/>
        <end position="514"/>
    </location>
</feature>
<dbReference type="PROSITE" id="PS50006">
    <property type="entry name" value="FHA_DOMAIN"/>
    <property type="match status" value="1"/>
</dbReference>
<dbReference type="Gene3D" id="2.60.200.20">
    <property type="match status" value="1"/>
</dbReference>
<dbReference type="InterPro" id="IPR000253">
    <property type="entry name" value="FHA_dom"/>
</dbReference>
<dbReference type="Proteomes" id="UP000800041">
    <property type="component" value="Unassembled WGS sequence"/>
</dbReference>
<evidence type="ECO:0000256" key="1">
    <source>
        <dbReference type="SAM" id="MobiDB-lite"/>
    </source>
</evidence>
<evidence type="ECO:0000313" key="4">
    <source>
        <dbReference type="Proteomes" id="UP000800041"/>
    </source>
</evidence>
<dbReference type="InterPro" id="IPR008984">
    <property type="entry name" value="SMAD_FHA_dom_sf"/>
</dbReference>
<dbReference type="CDD" id="cd00060">
    <property type="entry name" value="FHA"/>
    <property type="match status" value="1"/>
</dbReference>
<feature type="region of interest" description="Disordered" evidence="1">
    <location>
        <begin position="135"/>
        <end position="240"/>
    </location>
</feature>
<sequence>MSHTFHVTLKPFPGTTDLERALNVSEYSPIQIGRASKTQSKHLSPSVDNAWIDNPVISRSHAEITSTGSSVFICDKGSMHGTLLDGVPLQKNKKELVEDTAVVTFGTTVVRGNETFYAPKYQVRIRAPHLENVGRTYADQHSGSISGDEIEEDEEASSDMESVTEYPFSNIPAVMSRARPGSQANPLVMDMDSPNSENEENHPPMERFPRPSHDSAISHSDVESYAASGTSEVSDKDVSLEELEEVDFSAESSDDDHEFDDVMETDPQDQDAHDVEIAASFSPEVGAINEDRKNDSPEPEIKNLKSFWESLHDPKAQSAQVTEETRGMTLREILNQDEPIDGEVPKSKAGGLTDLRRDRILHEPAETTPWSVPAFSSELNWETACFNPSKYKQGPFAFGDLSHDASFVADTYPGQPEEPKAATLDPHAAYLPRPSFMLSKKPNQSDKPSAAGDMETLFADIPKADTQSRQKVVSMLEELASHAQLSSVSAGRGTKRKATEISGGAEDEMSGALSSDKITTKHLLDLKTLSQERPTKRSKIQHATSALKYTAKATGVLATIAATVVLGLAAIPEGALA</sequence>
<evidence type="ECO:0000259" key="2">
    <source>
        <dbReference type="PROSITE" id="PS50006"/>
    </source>
</evidence>
<dbReference type="SUPFAM" id="SSF49879">
    <property type="entry name" value="SMAD/FHA domain"/>
    <property type="match status" value="1"/>
</dbReference>
<feature type="compositionally biased region" description="Basic and acidic residues" evidence="1">
    <location>
        <begin position="199"/>
        <end position="213"/>
    </location>
</feature>
<name>A0A6G1GPI6_9PEZI</name>
<reference evidence="3" key="1">
    <citation type="journal article" date="2020" name="Stud. Mycol.">
        <title>101 Dothideomycetes genomes: a test case for predicting lifestyles and emergence of pathogens.</title>
        <authorList>
            <person name="Haridas S."/>
            <person name="Albert R."/>
            <person name="Binder M."/>
            <person name="Bloem J."/>
            <person name="Labutti K."/>
            <person name="Salamov A."/>
            <person name="Andreopoulos B."/>
            <person name="Baker S."/>
            <person name="Barry K."/>
            <person name="Bills G."/>
            <person name="Bluhm B."/>
            <person name="Cannon C."/>
            <person name="Castanera R."/>
            <person name="Culley D."/>
            <person name="Daum C."/>
            <person name="Ezra D."/>
            <person name="Gonzalez J."/>
            <person name="Henrissat B."/>
            <person name="Kuo A."/>
            <person name="Liang C."/>
            <person name="Lipzen A."/>
            <person name="Lutzoni F."/>
            <person name="Magnuson J."/>
            <person name="Mondo S."/>
            <person name="Nolan M."/>
            <person name="Ohm R."/>
            <person name="Pangilinan J."/>
            <person name="Park H.-J."/>
            <person name="Ramirez L."/>
            <person name="Alfaro M."/>
            <person name="Sun H."/>
            <person name="Tritt A."/>
            <person name="Yoshinaga Y."/>
            <person name="Zwiers L.-H."/>
            <person name="Turgeon B."/>
            <person name="Goodwin S."/>
            <person name="Spatafora J."/>
            <person name="Crous P."/>
            <person name="Grigoriev I."/>
        </authorList>
    </citation>
    <scope>NUCLEOTIDE SEQUENCE</scope>
    <source>
        <strain evidence="3">CBS 113979</strain>
    </source>
</reference>
<feature type="compositionally biased region" description="Acidic residues" evidence="1">
    <location>
        <begin position="148"/>
        <end position="158"/>
    </location>
</feature>
<keyword evidence="4" id="KW-1185">Reference proteome</keyword>
<dbReference type="Pfam" id="PF00498">
    <property type="entry name" value="FHA"/>
    <property type="match status" value="1"/>
</dbReference>
<dbReference type="SMART" id="SM00240">
    <property type="entry name" value="FHA"/>
    <property type="match status" value="1"/>
</dbReference>
<organism evidence="3 4">
    <name type="scientific">Aulographum hederae CBS 113979</name>
    <dbReference type="NCBI Taxonomy" id="1176131"/>
    <lineage>
        <taxon>Eukaryota</taxon>
        <taxon>Fungi</taxon>
        <taxon>Dikarya</taxon>
        <taxon>Ascomycota</taxon>
        <taxon>Pezizomycotina</taxon>
        <taxon>Dothideomycetes</taxon>
        <taxon>Pleosporomycetidae</taxon>
        <taxon>Aulographales</taxon>
        <taxon>Aulographaceae</taxon>
    </lineage>
</organism>
<accession>A0A6G1GPI6</accession>
<feature type="domain" description="FHA" evidence="2">
    <location>
        <begin position="30"/>
        <end position="89"/>
    </location>
</feature>
<dbReference type="AlphaFoldDB" id="A0A6G1GPI6"/>
<dbReference type="EMBL" id="ML977182">
    <property type="protein sequence ID" value="KAF1982669.1"/>
    <property type="molecule type" value="Genomic_DNA"/>
</dbReference>
<proteinExistence type="predicted"/>
<gene>
    <name evidence="3" type="ORF">K402DRAFT_424413</name>
</gene>
<dbReference type="OrthoDB" id="4096268at2759"/>
<evidence type="ECO:0000313" key="3">
    <source>
        <dbReference type="EMBL" id="KAF1982669.1"/>
    </source>
</evidence>